<dbReference type="Pfam" id="PF02887">
    <property type="entry name" value="PK_C"/>
    <property type="match status" value="1"/>
</dbReference>
<dbReference type="AlphaFoldDB" id="A0A8F1MBN4"/>
<dbReference type="InterPro" id="IPR036918">
    <property type="entry name" value="Pyrv_Knase_C_sf"/>
</dbReference>
<organism evidence="2 3">
    <name type="scientific">Candidatus Minimicrobia naudis</name>
    <dbReference type="NCBI Taxonomy" id="2841263"/>
    <lineage>
        <taxon>Bacteria</taxon>
        <taxon>Candidatus Saccharimonadota</taxon>
        <taxon>Candidatus Saccharimonadota incertae sedis</taxon>
        <taxon>Candidatus Minimicrobia</taxon>
    </lineage>
</organism>
<reference evidence="2" key="1">
    <citation type="submission" date="2021-06" db="EMBL/GenBank/DDBJ databases">
        <title>An adapted protocol for Saccharibacteria cultivation: two new species join this phylum of Candidate Phyla Radiations.</title>
        <authorList>
            <person name="Ibrahim A."/>
            <person name="Maatouk M."/>
            <person name="Zgheib R."/>
            <person name="Haddad G."/>
            <person name="Bou Khalil J."/>
            <person name="Raoult D."/>
            <person name="Bittar F."/>
        </authorList>
    </citation>
    <scope>NUCLEOTIDE SEQUENCE</scope>
    <source>
        <strain evidence="2">IHU1</strain>
    </source>
</reference>
<evidence type="ECO:0000259" key="1">
    <source>
        <dbReference type="Pfam" id="PF02887"/>
    </source>
</evidence>
<dbReference type="SUPFAM" id="SSF52935">
    <property type="entry name" value="PK C-terminal domain-like"/>
    <property type="match status" value="1"/>
</dbReference>
<sequence length="121" mass="13015">MCRKTDAILSYTAAQLARRIEARAIIAETHTGATAINVVAYRPNLPIVCVTEGVKTAQKLALRLRFSSICFNANDSNAATKLADELKQEGYFGADPVTVVLVSGHNPEPGKTDNIQVKTLS</sequence>
<name>A0A8F1MBN4_9BACT</name>
<feature type="domain" description="Pyruvate kinase C-terminal" evidence="1">
    <location>
        <begin position="10"/>
        <end position="117"/>
    </location>
</feature>
<keyword evidence="3" id="KW-1185">Reference proteome</keyword>
<evidence type="ECO:0000313" key="2">
    <source>
        <dbReference type="EMBL" id="QWQ32095.1"/>
    </source>
</evidence>
<evidence type="ECO:0000313" key="3">
    <source>
        <dbReference type="Proteomes" id="UP000679129"/>
    </source>
</evidence>
<accession>A0A8F1MBN4</accession>
<protein>
    <recommendedName>
        <fullName evidence="1">Pyruvate kinase C-terminal domain-containing protein</fullName>
    </recommendedName>
</protein>
<dbReference type="Gene3D" id="3.40.1380.20">
    <property type="entry name" value="Pyruvate kinase, C-terminal domain"/>
    <property type="match status" value="1"/>
</dbReference>
<dbReference type="KEGG" id="mnd:KOY48_04410"/>
<proteinExistence type="predicted"/>
<dbReference type="Proteomes" id="UP000679129">
    <property type="component" value="Chromosome"/>
</dbReference>
<gene>
    <name evidence="2" type="ORF">KOY48_04410</name>
</gene>
<dbReference type="EMBL" id="CP076460">
    <property type="protein sequence ID" value="QWQ32095.1"/>
    <property type="molecule type" value="Genomic_DNA"/>
</dbReference>
<dbReference type="InterPro" id="IPR015795">
    <property type="entry name" value="Pyrv_Knase_C"/>
</dbReference>